<reference evidence="1" key="1">
    <citation type="journal article" date="2022" name="Int. J. Mol. Sci.">
        <title>Draft Genome of Tanacetum Coccineum: Genomic Comparison of Closely Related Tanacetum-Family Plants.</title>
        <authorList>
            <person name="Yamashiro T."/>
            <person name="Shiraishi A."/>
            <person name="Nakayama K."/>
            <person name="Satake H."/>
        </authorList>
    </citation>
    <scope>NUCLEOTIDE SEQUENCE</scope>
</reference>
<name>A0ABQ4ZVS2_9ASTR</name>
<reference evidence="1" key="2">
    <citation type="submission" date="2022-01" db="EMBL/GenBank/DDBJ databases">
        <authorList>
            <person name="Yamashiro T."/>
            <person name="Shiraishi A."/>
            <person name="Satake H."/>
            <person name="Nakayama K."/>
        </authorList>
    </citation>
    <scope>NUCLEOTIDE SEQUENCE</scope>
</reference>
<dbReference type="EMBL" id="BQNB010011728">
    <property type="protein sequence ID" value="GJS94395.1"/>
    <property type="molecule type" value="Genomic_DNA"/>
</dbReference>
<evidence type="ECO:0000313" key="1">
    <source>
        <dbReference type="EMBL" id="GJS94395.1"/>
    </source>
</evidence>
<gene>
    <name evidence="1" type="ORF">Tco_0801363</name>
</gene>
<evidence type="ECO:0000313" key="2">
    <source>
        <dbReference type="Proteomes" id="UP001151760"/>
    </source>
</evidence>
<protein>
    <submittedName>
        <fullName evidence="1">Uncharacterized protein</fullName>
    </submittedName>
</protein>
<sequence length="149" mass="16990">MLLAQAQESRVTLQEEQQDFLAHRLEEIYSDYKDLQLHTTSNFKADHVDAFNSDYDDEATASALFMASLSHARSINGDTDGPTYDSDILSNVPYYDTYHETDVLNPIVQETEYTKHLVSNNNSYDELISDSNVISYVDYMVTIENDVAE</sequence>
<accession>A0ABQ4ZVS2</accession>
<proteinExistence type="predicted"/>
<dbReference type="Proteomes" id="UP001151760">
    <property type="component" value="Unassembled WGS sequence"/>
</dbReference>
<keyword evidence="2" id="KW-1185">Reference proteome</keyword>
<comment type="caution">
    <text evidence="1">The sequence shown here is derived from an EMBL/GenBank/DDBJ whole genome shotgun (WGS) entry which is preliminary data.</text>
</comment>
<organism evidence="1 2">
    <name type="scientific">Tanacetum coccineum</name>
    <dbReference type="NCBI Taxonomy" id="301880"/>
    <lineage>
        <taxon>Eukaryota</taxon>
        <taxon>Viridiplantae</taxon>
        <taxon>Streptophyta</taxon>
        <taxon>Embryophyta</taxon>
        <taxon>Tracheophyta</taxon>
        <taxon>Spermatophyta</taxon>
        <taxon>Magnoliopsida</taxon>
        <taxon>eudicotyledons</taxon>
        <taxon>Gunneridae</taxon>
        <taxon>Pentapetalae</taxon>
        <taxon>asterids</taxon>
        <taxon>campanulids</taxon>
        <taxon>Asterales</taxon>
        <taxon>Asteraceae</taxon>
        <taxon>Asteroideae</taxon>
        <taxon>Anthemideae</taxon>
        <taxon>Anthemidinae</taxon>
        <taxon>Tanacetum</taxon>
    </lineage>
</organism>